<dbReference type="AlphaFoldDB" id="A0A1G5YAB4"/>
<evidence type="ECO:0000313" key="2">
    <source>
        <dbReference type="Proteomes" id="UP000198756"/>
    </source>
</evidence>
<sequence>MVSVIIIFGSNSKKKNASLVQFVRFVPLVPYELFEDRNSKSFKSVKFPMPEIWLTDGTFKIRLFDSGKCPREVFRFSALNNKKKESSKILAFRIPHKS</sequence>
<accession>A0A1G5YAB4</accession>
<proteinExistence type="predicted"/>
<dbReference type="Proteomes" id="UP000198756">
    <property type="component" value="Unassembled WGS sequence"/>
</dbReference>
<organism evidence="1 2">
    <name type="scientific">Algoriphagus alkaliphilus</name>
    <dbReference type="NCBI Taxonomy" id="279824"/>
    <lineage>
        <taxon>Bacteria</taxon>
        <taxon>Pseudomonadati</taxon>
        <taxon>Bacteroidota</taxon>
        <taxon>Cytophagia</taxon>
        <taxon>Cytophagales</taxon>
        <taxon>Cyclobacteriaceae</taxon>
        <taxon>Algoriphagus</taxon>
    </lineage>
</organism>
<reference evidence="2" key="1">
    <citation type="submission" date="2016-10" db="EMBL/GenBank/DDBJ databases">
        <authorList>
            <person name="Varghese N."/>
            <person name="Submissions S."/>
        </authorList>
    </citation>
    <scope>NUCLEOTIDE SEQUENCE [LARGE SCALE GENOMIC DNA]</scope>
    <source>
        <strain evidence="2">DSM 22703</strain>
    </source>
</reference>
<name>A0A1G5YAB4_9BACT</name>
<gene>
    <name evidence="1" type="ORF">SAMN03080617_02372</name>
</gene>
<keyword evidence="2" id="KW-1185">Reference proteome</keyword>
<protein>
    <submittedName>
        <fullName evidence="1">Uncharacterized protein</fullName>
    </submittedName>
</protein>
<dbReference type="EMBL" id="FMXE01000015">
    <property type="protein sequence ID" value="SDA79628.1"/>
    <property type="molecule type" value="Genomic_DNA"/>
</dbReference>
<evidence type="ECO:0000313" key="1">
    <source>
        <dbReference type="EMBL" id="SDA79628.1"/>
    </source>
</evidence>